<dbReference type="Proteomes" id="UP001595993">
    <property type="component" value="Unassembled WGS sequence"/>
</dbReference>
<organism evidence="2 3">
    <name type="scientific">Streptomyces maoxianensis</name>
    <dbReference type="NCBI Taxonomy" id="1459942"/>
    <lineage>
        <taxon>Bacteria</taxon>
        <taxon>Bacillati</taxon>
        <taxon>Actinomycetota</taxon>
        <taxon>Actinomycetes</taxon>
        <taxon>Kitasatosporales</taxon>
        <taxon>Streptomycetaceae</taxon>
        <taxon>Streptomyces</taxon>
    </lineage>
</organism>
<accession>A0ABV9GCR3</accession>
<comment type="caution">
    <text evidence="2">The sequence shown here is derived from an EMBL/GenBank/DDBJ whole genome shotgun (WGS) entry which is preliminary data.</text>
</comment>
<dbReference type="RefSeq" id="WP_381200300.1">
    <property type="nucleotide sequence ID" value="NZ_JBHSFE010000022.1"/>
</dbReference>
<proteinExistence type="predicted"/>
<name>A0ABV9GCR3_9ACTN</name>
<evidence type="ECO:0000313" key="3">
    <source>
        <dbReference type="Proteomes" id="UP001595993"/>
    </source>
</evidence>
<dbReference type="InterPro" id="IPR005025">
    <property type="entry name" value="FMN_Rdtase-like_dom"/>
</dbReference>
<dbReference type="InterPro" id="IPR029039">
    <property type="entry name" value="Flavoprotein-like_sf"/>
</dbReference>
<sequence>MAHPVLVVGMGGSLRTPSTSLTALRVAVEGAAAAGADTDVIALSRLDLPLYTAEHGVPPAARFLADLVYGADALLWSSPTYHGSVSGAFKNAVDWLALLADRDPPYLSNKPVGMLTTAGGVQGLQAINSMDFIVRALRGWSVPLVMAVPRSTRVFDADGNLKDRVVAEQLHGLGAEVTRAALQFRAEGTCDYAEGGLRGSVLGET</sequence>
<feature type="domain" description="NADPH-dependent FMN reductase-like" evidence="1">
    <location>
        <begin position="7"/>
        <end position="149"/>
    </location>
</feature>
<gene>
    <name evidence="2" type="ORF">ACFO9E_26530</name>
</gene>
<dbReference type="PANTHER" id="PTHR30543:SF21">
    <property type="entry name" value="NAD(P)H-DEPENDENT FMN REDUCTASE LOT6"/>
    <property type="match status" value="1"/>
</dbReference>
<evidence type="ECO:0000259" key="1">
    <source>
        <dbReference type="Pfam" id="PF03358"/>
    </source>
</evidence>
<keyword evidence="3" id="KW-1185">Reference proteome</keyword>
<keyword evidence="2" id="KW-0560">Oxidoreductase</keyword>
<protein>
    <submittedName>
        <fullName evidence="2">NADPH-dependent FMN reductase</fullName>
        <ecNumber evidence="2">1.-.-.-</ecNumber>
    </submittedName>
</protein>
<dbReference type="EC" id="1.-.-.-" evidence="2"/>
<evidence type="ECO:0000313" key="2">
    <source>
        <dbReference type="EMBL" id="MFC4611323.1"/>
    </source>
</evidence>
<dbReference type="GO" id="GO:0016491">
    <property type="term" value="F:oxidoreductase activity"/>
    <property type="evidence" value="ECO:0007669"/>
    <property type="project" value="UniProtKB-KW"/>
</dbReference>
<reference evidence="3" key="1">
    <citation type="journal article" date="2019" name="Int. J. Syst. Evol. Microbiol.">
        <title>The Global Catalogue of Microorganisms (GCM) 10K type strain sequencing project: providing services to taxonomists for standard genome sequencing and annotation.</title>
        <authorList>
            <consortium name="The Broad Institute Genomics Platform"/>
            <consortium name="The Broad Institute Genome Sequencing Center for Infectious Disease"/>
            <person name="Wu L."/>
            <person name="Ma J."/>
        </authorList>
    </citation>
    <scope>NUCLEOTIDE SEQUENCE [LARGE SCALE GENOMIC DNA]</scope>
    <source>
        <strain evidence="3">CGMCC 4.7139</strain>
    </source>
</reference>
<dbReference type="InterPro" id="IPR050712">
    <property type="entry name" value="NAD(P)H-dep_reductase"/>
</dbReference>
<dbReference type="Pfam" id="PF03358">
    <property type="entry name" value="FMN_red"/>
    <property type="match status" value="1"/>
</dbReference>
<dbReference type="SUPFAM" id="SSF52218">
    <property type="entry name" value="Flavoproteins"/>
    <property type="match status" value="1"/>
</dbReference>
<dbReference type="PANTHER" id="PTHR30543">
    <property type="entry name" value="CHROMATE REDUCTASE"/>
    <property type="match status" value="1"/>
</dbReference>
<dbReference type="Gene3D" id="3.40.50.360">
    <property type="match status" value="1"/>
</dbReference>
<dbReference type="EMBL" id="JBHSFE010000022">
    <property type="protein sequence ID" value="MFC4611323.1"/>
    <property type="molecule type" value="Genomic_DNA"/>
</dbReference>